<dbReference type="RefSeq" id="WP_092118602.1">
    <property type="nucleotide sequence ID" value="NZ_FNTH01000001.1"/>
</dbReference>
<protein>
    <submittedName>
        <fullName evidence="1">Uncharacterized protein</fullName>
    </submittedName>
</protein>
<dbReference type="EMBL" id="FNTH01000001">
    <property type="protein sequence ID" value="SED24723.1"/>
    <property type="molecule type" value="Genomic_DNA"/>
</dbReference>
<proteinExistence type="predicted"/>
<name>A0A1H4Z3J3_9BRAD</name>
<reference evidence="1 2" key="1">
    <citation type="submission" date="2016-10" db="EMBL/GenBank/DDBJ databases">
        <authorList>
            <person name="de Groot N.N."/>
        </authorList>
    </citation>
    <scope>NUCLEOTIDE SEQUENCE [LARGE SCALE GENOMIC DNA]</scope>
    <source>
        <strain evidence="1 2">MT12</strain>
    </source>
</reference>
<dbReference type="AlphaFoldDB" id="A0A1H4Z3J3"/>
<sequence>MNEPTKRGDLSPEQQDTASLMRQMLGKSIADRYVDFCRVASGAIPLRVSVPVAGHAIRELDSVLRQTLAGPIGVALEATTEDKARLKATRKQLRALGFKDDAVNRAVEKLQPRRSHKEEIQAIVTRLGLGADGDITRAWILIAQAHGEAHRRDFYRSLVVDEEFRLEWQQPFDTVVRGLMIALQGRYAAFMQRVDQLVALADRAAAVKSFVKEIPGALPLLWHFFNQLQTADWLPHLAAENLLLGPTLPADDDAGDGLLLRQWPAGRYLVRMAGSEDPEVRSQVVQALRGVGTSQHVDVQQLGVEVLAALPADDAAPMVDLAEAWLSRDARFVMAQAPHDLLRRLAQGGHGAAALRVARVLFQVFDNSGRLATLFSQHMYEHFLPDTVKALAPACGVEAVGLLCSLLDQAVRISGKFSDDPPSDYTHYLSGQISEHGVKHDVIDALVGGTIQAAKLAIETAPSCTQQVILEITSHPAKIFVRLALRVLSLYADRAPELAESYLTDADLIEASWCSTEYAALAQAWFPSLPPAMQQRVLACVDSVPDKYIGGWKQRFEAQSKRPVTAEDERLFRLSAVRDILWGWRSVLPEDRQAQVTAAVKELGDPDAWRRGFDEPEAPPPEAPDFQAAPIDEIIAFLQAWRPSPEEKRQTMTALAQGLRLVAGENPAHYSANAPRFAGLPLLYVRRVLEGLENASNNRKSLDWDGAVQLVASVIQSTEHVPSGIEGDDADISWCVKAAAALLASGLRQGAKGISFAHAELVTRLVSAFYQKAPRLPESTSYEESYRSSPFFAAQGTARGMAVELVVLVLFWLSKDDSGPIGQAPRAALEKLPALRAILEAELADDTPTGRVPRAVIGRYLNWLLFFDEAWVRRHITELLPAIDLSLRDATWISHLANDSGPIKDLATNMRDCYVAEISRLSADDGPDDRTHVEERLAHYLVILYIWSALSDEVFQLFWDTAPASARKSAMWFLGTQLGQPVDQFPEQFRARAYSYWDRRLAAAKASSNPDYFREEIGTIGQFFIHGKIDGPWLMNQVLAMAASGFAPSEPYSLLRHLAKLSAEHPVHAVEVLAALAKNPRFDRWVYMSQQAEVRLILANGIASRSGKGRSVAAETISYMAALGDGGYLDLLPIAE</sequence>
<evidence type="ECO:0000313" key="1">
    <source>
        <dbReference type="EMBL" id="SED24723.1"/>
    </source>
</evidence>
<accession>A0A1H4Z3J3</accession>
<gene>
    <name evidence="1" type="ORF">SAMN05444164_4215</name>
</gene>
<dbReference type="OrthoDB" id="8171242at2"/>
<evidence type="ECO:0000313" key="2">
    <source>
        <dbReference type="Proteomes" id="UP000198992"/>
    </source>
</evidence>
<organism evidence="1 2">
    <name type="scientific">Bradyrhizobium erythrophlei</name>
    <dbReference type="NCBI Taxonomy" id="1437360"/>
    <lineage>
        <taxon>Bacteria</taxon>
        <taxon>Pseudomonadati</taxon>
        <taxon>Pseudomonadota</taxon>
        <taxon>Alphaproteobacteria</taxon>
        <taxon>Hyphomicrobiales</taxon>
        <taxon>Nitrobacteraceae</taxon>
        <taxon>Bradyrhizobium</taxon>
    </lineage>
</organism>
<dbReference type="Proteomes" id="UP000198992">
    <property type="component" value="Unassembled WGS sequence"/>
</dbReference>